<dbReference type="GO" id="GO:0015341">
    <property type="term" value="F:zinc efflux antiporter activity"/>
    <property type="evidence" value="ECO:0007669"/>
    <property type="project" value="TreeGrafter"/>
</dbReference>
<dbReference type="GO" id="GO:0006882">
    <property type="term" value="P:intracellular zinc ion homeostasis"/>
    <property type="evidence" value="ECO:0007669"/>
    <property type="project" value="TreeGrafter"/>
</dbReference>
<dbReference type="SUPFAM" id="SSF160240">
    <property type="entry name" value="Cation efflux protein cytoplasmic domain-like"/>
    <property type="match status" value="1"/>
</dbReference>
<feature type="transmembrane region" description="Helical" evidence="8">
    <location>
        <begin position="207"/>
        <end position="224"/>
    </location>
</feature>
<dbReference type="Gene3D" id="1.20.1510.10">
    <property type="entry name" value="Cation efflux protein transmembrane domain"/>
    <property type="match status" value="1"/>
</dbReference>
<dbReference type="Gene3D" id="3.30.70.1350">
    <property type="entry name" value="Cation efflux protein, cytoplasmic domain"/>
    <property type="match status" value="1"/>
</dbReference>
<reference evidence="11" key="1">
    <citation type="journal article" date="2011" name="Science">
        <title>A cultured greigite-producing magnetotactic bacterium in a novel group of sulfate-reducing bacteria.</title>
        <authorList>
            <person name="Lefevre C.T."/>
            <person name="Menguy N."/>
            <person name="Abreu F."/>
            <person name="Lins U."/>
            <person name="Posfai M."/>
            <person name="Prozorov T."/>
            <person name="Pignol D."/>
            <person name="Frankel R.B."/>
            <person name="Bazylinski D.A."/>
        </authorList>
    </citation>
    <scope>NUCLEOTIDE SEQUENCE</scope>
    <source>
        <strain evidence="11">BW-1</strain>
    </source>
</reference>
<dbReference type="InterPro" id="IPR027469">
    <property type="entry name" value="Cation_efflux_TMD_sf"/>
</dbReference>
<accession>G8IQT6</accession>
<dbReference type="GO" id="GO:0015093">
    <property type="term" value="F:ferrous iron transmembrane transporter activity"/>
    <property type="evidence" value="ECO:0007669"/>
    <property type="project" value="TreeGrafter"/>
</dbReference>
<organism evidence="11">
    <name type="scientific">Desulfamplus magnetovallimortis BW-1</name>
    <dbReference type="NCBI Taxonomy" id="1073250"/>
    <lineage>
        <taxon>Bacteria</taxon>
        <taxon>Pseudomonadati</taxon>
        <taxon>Thermodesulfobacteriota</taxon>
        <taxon>Desulfobacteria</taxon>
        <taxon>Desulfobacterales</taxon>
        <taxon>Desulfobacteraceae</taxon>
        <taxon>Desulfamplus</taxon>
    </lineage>
</organism>
<evidence type="ECO:0000256" key="8">
    <source>
        <dbReference type="SAM" id="Phobius"/>
    </source>
</evidence>
<evidence type="ECO:0000313" key="11">
    <source>
        <dbReference type="EMBL" id="AET24909.1"/>
    </source>
</evidence>
<dbReference type="InterPro" id="IPR036837">
    <property type="entry name" value="Cation_efflux_CTD_sf"/>
</dbReference>
<dbReference type="AlphaFoldDB" id="G8IQT6"/>
<dbReference type="InterPro" id="IPR002524">
    <property type="entry name" value="Cation_efflux"/>
</dbReference>
<comment type="similarity">
    <text evidence="2">Belongs to the cation diffusion facilitator (CDF) transporter (TC 2.A.4) family.</text>
</comment>
<gene>
    <name evidence="11" type="primary">mamM*</name>
</gene>
<evidence type="ECO:0000256" key="1">
    <source>
        <dbReference type="ARBA" id="ARBA00004141"/>
    </source>
</evidence>
<dbReference type="Pfam" id="PF16916">
    <property type="entry name" value="ZT_dimer"/>
    <property type="match status" value="1"/>
</dbReference>
<evidence type="ECO:0000256" key="2">
    <source>
        <dbReference type="ARBA" id="ARBA00008114"/>
    </source>
</evidence>
<dbReference type="InterPro" id="IPR050291">
    <property type="entry name" value="CDF_Transporter"/>
</dbReference>
<feature type="domain" description="Cation efflux protein cytoplasmic" evidence="10">
    <location>
        <begin position="238"/>
        <end position="308"/>
    </location>
</feature>
<evidence type="ECO:0000256" key="6">
    <source>
        <dbReference type="ARBA" id="ARBA00023136"/>
    </source>
</evidence>
<dbReference type="GO" id="GO:0005886">
    <property type="term" value="C:plasma membrane"/>
    <property type="evidence" value="ECO:0007669"/>
    <property type="project" value="TreeGrafter"/>
</dbReference>
<feature type="domain" description="Cation efflux protein transmembrane" evidence="9">
    <location>
        <begin position="38"/>
        <end position="229"/>
    </location>
</feature>
<protein>
    <submittedName>
        <fullName evidence="11">Magnetosome protein</fullName>
    </submittedName>
</protein>
<feature type="transmembrane region" description="Helical" evidence="8">
    <location>
        <begin position="36"/>
        <end position="57"/>
    </location>
</feature>
<dbReference type="PANTHER" id="PTHR43840">
    <property type="entry name" value="MITOCHONDRIAL METAL TRANSPORTER 1-RELATED"/>
    <property type="match status" value="1"/>
</dbReference>
<feature type="transmembrane region" description="Helical" evidence="8">
    <location>
        <begin position="181"/>
        <end position="201"/>
    </location>
</feature>
<dbReference type="NCBIfam" id="TIGR01297">
    <property type="entry name" value="CDF"/>
    <property type="match status" value="1"/>
</dbReference>
<dbReference type="Pfam" id="PF01545">
    <property type="entry name" value="Cation_efflux"/>
    <property type="match status" value="1"/>
</dbReference>
<feature type="transmembrane region" description="Helical" evidence="8">
    <location>
        <begin position="139"/>
        <end position="160"/>
    </location>
</feature>
<feature type="compositionally biased region" description="Acidic residues" evidence="7">
    <location>
        <begin position="1"/>
        <end position="15"/>
    </location>
</feature>
<feature type="transmembrane region" description="Helical" evidence="8">
    <location>
        <begin position="63"/>
        <end position="84"/>
    </location>
</feature>
<keyword evidence="6 8" id="KW-0472">Membrane</keyword>
<evidence type="ECO:0000256" key="5">
    <source>
        <dbReference type="ARBA" id="ARBA00022989"/>
    </source>
</evidence>
<keyword evidence="5 8" id="KW-1133">Transmembrane helix</keyword>
<name>G8IQT6_9BACT</name>
<keyword evidence="4 8" id="KW-0812">Transmembrane</keyword>
<dbReference type="EMBL" id="JN830631">
    <property type="protein sequence ID" value="AET24909.1"/>
    <property type="molecule type" value="Genomic_DNA"/>
</dbReference>
<proteinExistence type="inferred from homology"/>
<dbReference type="InterPro" id="IPR027470">
    <property type="entry name" value="Cation_efflux_CTD"/>
</dbReference>
<evidence type="ECO:0000259" key="9">
    <source>
        <dbReference type="Pfam" id="PF01545"/>
    </source>
</evidence>
<evidence type="ECO:0000259" key="10">
    <source>
        <dbReference type="Pfam" id="PF16916"/>
    </source>
</evidence>
<feature type="transmembrane region" description="Helical" evidence="8">
    <location>
        <begin position="105"/>
        <end position="127"/>
    </location>
</feature>
<sequence>MEPDPITDPWIDESPENGLQGNHKSIRPVKKNIQQIYWTAFWANLGLACFKITIGMLGYSRLLIIDGLNSAANAIVITLILFGIHMSQPHSVSEKYPNGMGKAQYIFTLVIGFLIAAGAAGILEIAIRSFFSPISMEPVDVGIAVALISIIGNILIRHHLKASGSFYEKNELHTIARLQSLNIASSLVVGNALLISGLTGWYVAEHLGSISISLIVLWLSIRIIKQSLDGVMDRSCGGEIESRLTEIAASVEEVMEVKYLRTRRAGQVMMVDLQLCLNGDISVRQADAIVFQVEGKLSKELMDLSHVITIDRRPV</sequence>
<dbReference type="SUPFAM" id="SSF161111">
    <property type="entry name" value="Cation efflux protein transmembrane domain-like"/>
    <property type="match status" value="1"/>
</dbReference>
<feature type="region of interest" description="Disordered" evidence="7">
    <location>
        <begin position="1"/>
        <end position="24"/>
    </location>
</feature>
<evidence type="ECO:0000256" key="3">
    <source>
        <dbReference type="ARBA" id="ARBA00022448"/>
    </source>
</evidence>
<keyword evidence="3" id="KW-0813">Transport</keyword>
<dbReference type="PANTHER" id="PTHR43840:SF15">
    <property type="entry name" value="MITOCHONDRIAL METAL TRANSPORTER 1-RELATED"/>
    <property type="match status" value="1"/>
</dbReference>
<dbReference type="GO" id="GO:0015086">
    <property type="term" value="F:cadmium ion transmembrane transporter activity"/>
    <property type="evidence" value="ECO:0007669"/>
    <property type="project" value="TreeGrafter"/>
</dbReference>
<comment type="subcellular location">
    <subcellularLocation>
        <location evidence="1">Membrane</location>
        <topology evidence="1">Multi-pass membrane protein</topology>
    </subcellularLocation>
</comment>
<evidence type="ECO:0000256" key="7">
    <source>
        <dbReference type="SAM" id="MobiDB-lite"/>
    </source>
</evidence>
<evidence type="ECO:0000256" key="4">
    <source>
        <dbReference type="ARBA" id="ARBA00022692"/>
    </source>
</evidence>
<dbReference type="InterPro" id="IPR058533">
    <property type="entry name" value="Cation_efflux_TM"/>
</dbReference>